<dbReference type="AlphaFoldDB" id="A0ABD2X8G1"/>
<dbReference type="SUPFAM" id="SSF52540">
    <property type="entry name" value="P-loop containing nucleoside triphosphate hydrolases"/>
    <property type="match status" value="1"/>
</dbReference>
<accession>A0ABD2X8G1</accession>
<dbReference type="InterPro" id="IPR027417">
    <property type="entry name" value="P-loop_NTPase"/>
</dbReference>
<dbReference type="Proteomes" id="UP001627154">
    <property type="component" value="Unassembled WGS sequence"/>
</dbReference>
<dbReference type="InterPro" id="IPR025867">
    <property type="entry name" value="MnmE_helical"/>
</dbReference>
<gene>
    <name evidence="2" type="ORF">TKK_005389</name>
</gene>
<organism evidence="2 3">
    <name type="scientific">Trichogramma kaykai</name>
    <dbReference type="NCBI Taxonomy" id="54128"/>
    <lineage>
        <taxon>Eukaryota</taxon>
        <taxon>Metazoa</taxon>
        <taxon>Ecdysozoa</taxon>
        <taxon>Arthropoda</taxon>
        <taxon>Hexapoda</taxon>
        <taxon>Insecta</taxon>
        <taxon>Pterygota</taxon>
        <taxon>Neoptera</taxon>
        <taxon>Endopterygota</taxon>
        <taxon>Hymenoptera</taxon>
        <taxon>Apocrita</taxon>
        <taxon>Proctotrupomorpha</taxon>
        <taxon>Chalcidoidea</taxon>
        <taxon>Trichogrammatidae</taxon>
        <taxon>Trichogramma</taxon>
    </lineage>
</organism>
<dbReference type="Gene3D" id="1.20.120.430">
    <property type="entry name" value="tRNA modification GTPase MnmE domain 2"/>
    <property type="match status" value="1"/>
</dbReference>
<dbReference type="InterPro" id="IPR018948">
    <property type="entry name" value="GTP-bd_TrmE_N"/>
</dbReference>
<proteinExistence type="predicted"/>
<evidence type="ECO:0000313" key="3">
    <source>
        <dbReference type="Proteomes" id="UP001627154"/>
    </source>
</evidence>
<evidence type="ECO:0000313" key="2">
    <source>
        <dbReference type="EMBL" id="KAL3401575.1"/>
    </source>
</evidence>
<dbReference type="Pfam" id="PF12631">
    <property type="entry name" value="MnmE_helical"/>
    <property type="match status" value="1"/>
</dbReference>
<dbReference type="InterPro" id="IPR031168">
    <property type="entry name" value="G_TrmE"/>
</dbReference>
<dbReference type="Pfam" id="PF10396">
    <property type="entry name" value="TrmE_N"/>
    <property type="match status" value="1"/>
</dbReference>
<dbReference type="CDD" id="cd14858">
    <property type="entry name" value="TrmE_N"/>
    <property type="match status" value="1"/>
</dbReference>
<dbReference type="Gene3D" id="3.30.1360.120">
    <property type="entry name" value="Probable tRNA modification gtpase trme, domain 1"/>
    <property type="match status" value="1"/>
</dbReference>
<dbReference type="InterPro" id="IPR006073">
    <property type="entry name" value="GTP-bd"/>
</dbReference>
<dbReference type="EMBL" id="JBJJXI010000045">
    <property type="protein sequence ID" value="KAL3401575.1"/>
    <property type="molecule type" value="Genomic_DNA"/>
</dbReference>
<dbReference type="Gene3D" id="3.40.50.300">
    <property type="entry name" value="P-loop containing nucleotide triphosphate hydrolases"/>
    <property type="match status" value="1"/>
</dbReference>
<dbReference type="PROSITE" id="PS51709">
    <property type="entry name" value="G_TRME"/>
    <property type="match status" value="1"/>
</dbReference>
<dbReference type="PANTHER" id="PTHR42714:SF2">
    <property type="entry name" value="TRNA MODIFICATION GTPASE GTPBP3, MITOCHONDRIAL"/>
    <property type="match status" value="1"/>
</dbReference>
<comment type="caution">
    <text evidence="2">The sequence shown here is derived from an EMBL/GenBank/DDBJ whole genome shotgun (WGS) entry which is preliminary data.</text>
</comment>
<dbReference type="Pfam" id="PF01926">
    <property type="entry name" value="MMR_HSR1"/>
    <property type="match status" value="1"/>
</dbReference>
<reference evidence="2 3" key="1">
    <citation type="journal article" date="2024" name="bioRxiv">
        <title>A reference genome for Trichogramma kaykai: A tiny desert-dwelling parasitoid wasp with competing sex-ratio distorters.</title>
        <authorList>
            <person name="Culotta J."/>
            <person name="Lindsey A.R."/>
        </authorList>
    </citation>
    <scope>NUCLEOTIDE SEQUENCE [LARGE SCALE GENOMIC DNA]</scope>
    <source>
        <strain evidence="2 3">KSX58</strain>
    </source>
</reference>
<sequence>MTNISKLEARKAYLKNIRHPTTNEIIDKGLCLWFPAPHSFTGEDSVEFQVHGGTAILSALMLALSKLGFRPALAAYIDFGEEENIETETFKVCNSDLIDLSNKIQKHLLDDRKGEILRNGIKSIILGEPNVGKSSLLNHLVNRNAAIVTSIPGTTRDIVELTANIAGYPILLADTAGINRNTTDIIEKEGIKRAKDQAKMADFIMLVIDASKYKASNQTFKEYLSNYVKSLELECLLLEKNNLVNNCIIILNKIDLLNEVDRKNVQKQNVISISCANEEGFEKLLEKMSEKFEAICGNPTAENPTIEKNYDVVLAAQEIRKAARELGKITGHVSTEEILDIIFKNFCIGK</sequence>
<feature type="domain" description="TrmE-type G" evidence="1">
    <location>
        <begin position="120"/>
        <end position="293"/>
    </location>
</feature>
<evidence type="ECO:0000259" key="1">
    <source>
        <dbReference type="PROSITE" id="PS51709"/>
    </source>
</evidence>
<keyword evidence="3" id="KW-1185">Reference proteome</keyword>
<dbReference type="InterPro" id="IPR027266">
    <property type="entry name" value="TrmE/GcvT-like"/>
</dbReference>
<dbReference type="CDD" id="cd04164">
    <property type="entry name" value="trmE"/>
    <property type="match status" value="1"/>
</dbReference>
<name>A0ABD2X8G1_9HYME</name>
<dbReference type="PANTHER" id="PTHR42714">
    <property type="entry name" value="TRNA MODIFICATION GTPASE GTPBP3"/>
    <property type="match status" value="1"/>
</dbReference>
<protein>
    <recommendedName>
        <fullName evidence="1">TrmE-type G domain-containing protein</fullName>
    </recommendedName>
</protein>
<dbReference type="InterPro" id="IPR027368">
    <property type="entry name" value="MnmE_dom2"/>
</dbReference>
<dbReference type="NCBIfam" id="TIGR00231">
    <property type="entry name" value="small_GTP"/>
    <property type="match status" value="1"/>
</dbReference>
<dbReference type="InterPro" id="IPR005225">
    <property type="entry name" value="Small_GTP-bd"/>
</dbReference>